<reference evidence="1" key="1">
    <citation type="submission" date="2022-08" db="EMBL/GenBank/DDBJ databases">
        <title>Genome Sequence of Pycnoporus sanguineus.</title>
        <authorList>
            <person name="Buettner E."/>
        </authorList>
    </citation>
    <scope>NUCLEOTIDE SEQUENCE</scope>
    <source>
        <strain evidence="1">CG-C14</strain>
    </source>
</reference>
<name>A0ACC1P3B8_9APHY</name>
<evidence type="ECO:0000313" key="2">
    <source>
        <dbReference type="Proteomes" id="UP001144978"/>
    </source>
</evidence>
<comment type="caution">
    <text evidence="1">The sequence shown here is derived from an EMBL/GenBank/DDBJ whole genome shotgun (WGS) entry which is preliminary data.</text>
</comment>
<dbReference type="EMBL" id="JANSHE010003396">
    <property type="protein sequence ID" value="KAJ2986259.1"/>
    <property type="molecule type" value="Genomic_DNA"/>
</dbReference>
<keyword evidence="2" id="KW-1185">Reference proteome</keyword>
<protein>
    <submittedName>
        <fullName evidence="1">Uncharacterized protein</fullName>
    </submittedName>
</protein>
<proteinExistence type="predicted"/>
<sequence>MYALPSMPDHDIPGHSNNDRHLPHGMRNLPYSTHFNDEQGRKGFADVDAISMRRSFQVCSSTKASNFVSDSSIVVAAASRDRTRPVSTRAQNATVNGIFYEGDHYGQRRPSGERRGGVNSMQSLPVMAMLITRTDNLTKELFRWRKHTGYCPDTIPSWQHNILPNRRVEWHAIFKLVGFNHSTPRGATRLLSKRSDSTPHPTNRNCAARRHNTNNPRDKSPRASYERQSSLFAALRDNKCDERPRGDIRVFLCHSIDTRAGRSCATVTTFARARDLPDANTTIARAQQPPHAYKTSARAQHLPDASTTIARTQQPPQAYTTVARTTPS</sequence>
<evidence type="ECO:0000313" key="1">
    <source>
        <dbReference type="EMBL" id="KAJ2986259.1"/>
    </source>
</evidence>
<accession>A0ACC1P3B8</accession>
<dbReference type="Proteomes" id="UP001144978">
    <property type="component" value="Unassembled WGS sequence"/>
</dbReference>
<gene>
    <name evidence="1" type="ORF">NUW54_g9843</name>
</gene>
<organism evidence="1 2">
    <name type="scientific">Trametes sanguinea</name>
    <dbReference type="NCBI Taxonomy" id="158606"/>
    <lineage>
        <taxon>Eukaryota</taxon>
        <taxon>Fungi</taxon>
        <taxon>Dikarya</taxon>
        <taxon>Basidiomycota</taxon>
        <taxon>Agaricomycotina</taxon>
        <taxon>Agaricomycetes</taxon>
        <taxon>Polyporales</taxon>
        <taxon>Polyporaceae</taxon>
        <taxon>Trametes</taxon>
    </lineage>
</organism>